<feature type="chain" id="PRO_5028884839" evidence="3">
    <location>
        <begin position="20"/>
        <end position="180"/>
    </location>
</feature>
<reference evidence="4" key="1">
    <citation type="journal article" date="2013" name="Genetics">
        <title>The draft genome and transcriptome of Panagrellus redivivus are shaped by the harsh demands of a free-living lifestyle.</title>
        <authorList>
            <person name="Srinivasan J."/>
            <person name="Dillman A.R."/>
            <person name="Macchietto M.G."/>
            <person name="Heikkinen L."/>
            <person name="Lakso M."/>
            <person name="Fracchia K.M."/>
            <person name="Antoshechkin I."/>
            <person name="Mortazavi A."/>
            <person name="Wong G."/>
            <person name="Sternberg P.W."/>
        </authorList>
    </citation>
    <scope>NUCLEOTIDE SEQUENCE [LARGE SCALE GENOMIC DNA]</scope>
    <source>
        <strain evidence="4">MT8872</strain>
    </source>
</reference>
<keyword evidence="2" id="KW-1133">Transmembrane helix</keyword>
<keyword evidence="2" id="KW-0472">Membrane</keyword>
<dbReference type="WBParaSite" id="Pan_g14975.t1">
    <property type="protein sequence ID" value="Pan_g14975.t1"/>
    <property type="gene ID" value="Pan_g14975"/>
</dbReference>
<keyword evidence="3" id="KW-0732">Signal</keyword>
<evidence type="ECO:0000313" key="4">
    <source>
        <dbReference type="Proteomes" id="UP000492821"/>
    </source>
</evidence>
<proteinExistence type="predicted"/>
<evidence type="ECO:0000256" key="3">
    <source>
        <dbReference type="SAM" id="SignalP"/>
    </source>
</evidence>
<accession>A0A7E4V0C7</accession>
<name>A0A7E4V0C7_PANRE</name>
<organism evidence="4 5">
    <name type="scientific">Panagrellus redivivus</name>
    <name type="common">Microworm</name>
    <dbReference type="NCBI Taxonomy" id="6233"/>
    <lineage>
        <taxon>Eukaryota</taxon>
        <taxon>Metazoa</taxon>
        <taxon>Ecdysozoa</taxon>
        <taxon>Nematoda</taxon>
        <taxon>Chromadorea</taxon>
        <taxon>Rhabditida</taxon>
        <taxon>Tylenchina</taxon>
        <taxon>Panagrolaimomorpha</taxon>
        <taxon>Panagrolaimoidea</taxon>
        <taxon>Panagrolaimidae</taxon>
        <taxon>Panagrellus</taxon>
    </lineage>
</organism>
<evidence type="ECO:0000256" key="1">
    <source>
        <dbReference type="SAM" id="MobiDB-lite"/>
    </source>
</evidence>
<dbReference type="AlphaFoldDB" id="A0A7E4V0C7"/>
<sequence>MLSGLVVVVVVMFCEPTNPMAMGKKGWFSVFPAPCAVLRGLYPLQVMSPASHDRSNAICRWAYIINPSLEQTSLPPYSPSEPSAINRPPTLCHNTWKAVVVVAAAAAGRPGLRQPRRQRQAAANQPGPPFPPRTFPFPSFSSSSFSALVVVFAMVSSVVVVRRRRFESSQSPQSMWPKSI</sequence>
<feature type="transmembrane region" description="Helical" evidence="2">
    <location>
        <begin position="140"/>
        <end position="161"/>
    </location>
</feature>
<protein>
    <submittedName>
        <fullName evidence="5">CUB domain-containing protein</fullName>
    </submittedName>
</protein>
<reference evidence="5" key="2">
    <citation type="submission" date="2020-10" db="UniProtKB">
        <authorList>
            <consortium name="WormBaseParasite"/>
        </authorList>
    </citation>
    <scope>IDENTIFICATION</scope>
</reference>
<keyword evidence="2" id="KW-0812">Transmembrane</keyword>
<evidence type="ECO:0000256" key="2">
    <source>
        <dbReference type="SAM" id="Phobius"/>
    </source>
</evidence>
<evidence type="ECO:0000313" key="5">
    <source>
        <dbReference type="WBParaSite" id="Pan_g14975.t1"/>
    </source>
</evidence>
<feature type="region of interest" description="Disordered" evidence="1">
    <location>
        <begin position="110"/>
        <end position="130"/>
    </location>
</feature>
<dbReference type="Proteomes" id="UP000492821">
    <property type="component" value="Unassembled WGS sequence"/>
</dbReference>
<keyword evidence="4" id="KW-1185">Reference proteome</keyword>
<feature type="signal peptide" evidence="3">
    <location>
        <begin position="1"/>
        <end position="19"/>
    </location>
</feature>